<accession>A0A329MT95</accession>
<evidence type="ECO:0000313" key="2">
    <source>
        <dbReference type="Proteomes" id="UP000250369"/>
    </source>
</evidence>
<keyword evidence="2" id="KW-1185">Reference proteome</keyword>
<dbReference type="RefSeq" id="WP_113029329.1">
    <property type="nucleotide sequence ID" value="NZ_QMFB01000001.1"/>
</dbReference>
<reference evidence="1 2" key="1">
    <citation type="journal article" date="2009" name="Int. J. Syst. Evol. Microbiol.">
        <title>Paenibacillus contaminans sp. nov., isolated from a contaminated laboratory plate.</title>
        <authorList>
            <person name="Chou J.H."/>
            <person name="Lee J.H."/>
            <person name="Lin M.C."/>
            <person name="Chang P.S."/>
            <person name="Arun A.B."/>
            <person name="Young C.C."/>
            <person name="Chen W.M."/>
        </authorList>
    </citation>
    <scope>NUCLEOTIDE SEQUENCE [LARGE SCALE GENOMIC DNA]</scope>
    <source>
        <strain evidence="1 2">CKOBP-6</strain>
    </source>
</reference>
<dbReference type="AlphaFoldDB" id="A0A329MT95"/>
<dbReference type="EMBL" id="QMFB01000001">
    <property type="protein sequence ID" value="RAV23219.1"/>
    <property type="molecule type" value="Genomic_DNA"/>
</dbReference>
<dbReference type="Proteomes" id="UP000250369">
    <property type="component" value="Unassembled WGS sequence"/>
</dbReference>
<comment type="caution">
    <text evidence="1">The sequence shown here is derived from an EMBL/GenBank/DDBJ whole genome shotgun (WGS) entry which is preliminary data.</text>
</comment>
<organism evidence="1 2">
    <name type="scientific">Paenibacillus contaminans</name>
    <dbReference type="NCBI Taxonomy" id="450362"/>
    <lineage>
        <taxon>Bacteria</taxon>
        <taxon>Bacillati</taxon>
        <taxon>Bacillota</taxon>
        <taxon>Bacilli</taxon>
        <taxon>Bacillales</taxon>
        <taxon>Paenibacillaceae</taxon>
        <taxon>Paenibacillus</taxon>
    </lineage>
</organism>
<protein>
    <submittedName>
        <fullName evidence="1">Uncharacterized protein</fullName>
    </submittedName>
</protein>
<dbReference type="OrthoDB" id="2558943at2"/>
<gene>
    <name evidence="1" type="ORF">DQG23_03230</name>
</gene>
<evidence type="ECO:0000313" key="1">
    <source>
        <dbReference type="EMBL" id="RAV23219.1"/>
    </source>
</evidence>
<sequence length="351" mass="40037">MQDDVQMRSANTIRLDHYKFSGLDASLLGAIKSVTDYYQIPLTTSSIYGITGLAFLHILDEDLMEPNGGPPEPEIFKLARNIGVNIEGIHAYAEGDYFKSLQAEAWEKAKQAINAKQPVFAKNIDIGNQTSVINAYDDIGYYTDSWHTGYEHSEDVIPWDLLGLSLCPCINCVNSRKAAEYANPTGGHISLHWAYPIQAAEDLSVIRDALEFVIRLNEEGTYTWMGKMYFVGQSAYERWLRALANDDIHNYYFSLFVEILNESRNHAVRFLTELKSKPLEINERLIDEGIQIYSEISSKYKALRDMYPYEEPPVREIKEKERCVAIVSELMTLERSALTTIKEIHACLRQL</sequence>
<name>A0A329MT95_9BACL</name>
<proteinExistence type="predicted"/>